<name>A0A811LMF0_9BILA</name>
<feature type="transmembrane region" description="Helical" evidence="1">
    <location>
        <begin position="6"/>
        <end position="32"/>
    </location>
</feature>
<proteinExistence type="predicted"/>
<organism evidence="2 3">
    <name type="scientific">Bursaphelenchus okinawaensis</name>
    <dbReference type="NCBI Taxonomy" id="465554"/>
    <lineage>
        <taxon>Eukaryota</taxon>
        <taxon>Metazoa</taxon>
        <taxon>Ecdysozoa</taxon>
        <taxon>Nematoda</taxon>
        <taxon>Chromadorea</taxon>
        <taxon>Rhabditida</taxon>
        <taxon>Tylenchina</taxon>
        <taxon>Tylenchomorpha</taxon>
        <taxon>Aphelenchoidea</taxon>
        <taxon>Aphelenchoididae</taxon>
        <taxon>Bursaphelenchus</taxon>
    </lineage>
</organism>
<protein>
    <submittedName>
        <fullName evidence="2">Uncharacterized protein</fullName>
    </submittedName>
</protein>
<dbReference type="AlphaFoldDB" id="A0A811LMF0"/>
<accession>A0A811LMF0</accession>
<dbReference type="EMBL" id="CAJFDH010000006">
    <property type="protein sequence ID" value="CAD5228829.1"/>
    <property type="molecule type" value="Genomic_DNA"/>
</dbReference>
<reference evidence="2" key="1">
    <citation type="submission" date="2020-09" db="EMBL/GenBank/DDBJ databases">
        <authorList>
            <person name="Kikuchi T."/>
        </authorList>
    </citation>
    <scope>NUCLEOTIDE SEQUENCE</scope>
    <source>
        <strain evidence="2">SH1</strain>
    </source>
</reference>
<evidence type="ECO:0000313" key="3">
    <source>
        <dbReference type="Proteomes" id="UP000614601"/>
    </source>
</evidence>
<evidence type="ECO:0000256" key="1">
    <source>
        <dbReference type="SAM" id="Phobius"/>
    </source>
</evidence>
<dbReference type="OrthoDB" id="10513935at2759"/>
<keyword evidence="1" id="KW-1133">Transmembrane helix</keyword>
<keyword evidence="1" id="KW-0812">Transmembrane</keyword>
<sequence length="124" mass="13566">MNSGGVIGIVIGGILLALAAFAAIAVLVWCLCRRNTGDKMYNNNMRSKDDADAMLDIPVDPYYKPEDFKYEGTVKMKPLKINKMDVAQPMAVKDEMPADAHFQHTSGEGNVFYDICEGSTGSKN</sequence>
<evidence type="ECO:0000313" key="2">
    <source>
        <dbReference type="EMBL" id="CAD5228829.1"/>
    </source>
</evidence>
<dbReference type="EMBL" id="CAJFCW020000006">
    <property type="protein sequence ID" value="CAG9125094.1"/>
    <property type="molecule type" value="Genomic_DNA"/>
</dbReference>
<keyword evidence="1" id="KW-0472">Membrane</keyword>
<dbReference type="Proteomes" id="UP000783686">
    <property type="component" value="Unassembled WGS sequence"/>
</dbReference>
<dbReference type="Proteomes" id="UP000614601">
    <property type="component" value="Unassembled WGS sequence"/>
</dbReference>
<gene>
    <name evidence="2" type="ORF">BOKJ2_LOCUS12888</name>
</gene>
<keyword evidence="3" id="KW-1185">Reference proteome</keyword>
<comment type="caution">
    <text evidence="2">The sequence shown here is derived from an EMBL/GenBank/DDBJ whole genome shotgun (WGS) entry which is preliminary data.</text>
</comment>